<evidence type="ECO:0000256" key="20">
    <source>
        <dbReference type="ARBA" id="ARBA00072098"/>
    </source>
</evidence>
<feature type="binding site" evidence="25">
    <location>
        <position position="190"/>
    </location>
    <ligand>
        <name>Mg(2+)</name>
        <dbReference type="ChEBI" id="CHEBI:18420"/>
    </ligand>
</feature>
<comment type="subunit">
    <text evidence="3">Homotrimer.</text>
</comment>
<dbReference type="InterPro" id="IPR005000">
    <property type="entry name" value="Aldolase/citrate-lyase_domain"/>
</dbReference>
<dbReference type="SUPFAM" id="SSF51621">
    <property type="entry name" value="Phosphoenolpyruvate/pyruvate domain"/>
    <property type="match status" value="1"/>
</dbReference>
<comment type="subcellular location">
    <subcellularLocation>
        <location evidence="2">Mitochondrion</location>
    </subcellularLocation>
</comment>
<evidence type="ECO:0000256" key="19">
    <source>
        <dbReference type="ARBA" id="ARBA00066840"/>
    </source>
</evidence>
<evidence type="ECO:0000256" key="25">
    <source>
        <dbReference type="PIRSR" id="PIRSR015582-2"/>
    </source>
</evidence>
<reference evidence="28" key="1">
    <citation type="submission" date="2025-08" db="UniProtKB">
        <authorList>
            <consortium name="RefSeq"/>
        </authorList>
    </citation>
    <scope>IDENTIFICATION</scope>
    <source>
        <tissue evidence="28">Gonads</tissue>
    </source>
</reference>
<organism evidence="27 28">
    <name type="scientific">Sitophilus oryzae</name>
    <name type="common">Rice weevil</name>
    <name type="synonym">Curculio oryzae</name>
    <dbReference type="NCBI Taxonomy" id="7048"/>
    <lineage>
        <taxon>Eukaryota</taxon>
        <taxon>Metazoa</taxon>
        <taxon>Ecdysozoa</taxon>
        <taxon>Arthropoda</taxon>
        <taxon>Hexapoda</taxon>
        <taxon>Insecta</taxon>
        <taxon>Pterygota</taxon>
        <taxon>Neoptera</taxon>
        <taxon>Endopterygota</taxon>
        <taxon>Coleoptera</taxon>
        <taxon>Polyphaga</taxon>
        <taxon>Cucujiformia</taxon>
        <taxon>Curculionidae</taxon>
        <taxon>Dryophthorinae</taxon>
        <taxon>Sitophilus</taxon>
    </lineage>
</organism>
<evidence type="ECO:0000256" key="11">
    <source>
        <dbReference type="ARBA" id="ARBA00023128"/>
    </source>
</evidence>
<comment type="similarity">
    <text evidence="17">Belongs to the HpcH/HpaI aldolase family. Citrate lyase beta subunit-like subfamily.</text>
</comment>
<dbReference type="GO" id="GO:0046872">
    <property type="term" value="F:metal ion binding"/>
    <property type="evidence" value="ECO:0007669"/>
    <property type="project" value="UniProtKB-KW"/>
</dbReference>
<dbReference type="GO" id="GO:0004474">
    <property type="term" value="F:malate synthase activity"/>
    <property type="evidence" value="ECO:0007669"/>
    <property type="project" value="UniProtKB-EC"/>
</dbReference>
<evidence type="ECO:0000256" key="15">
    <source>
        <dbReference type="ARBA" id="ARBA00051672"/>
    </source>
</evidence>
<keyword evidence="7" id="KW-0378">Hydrolase</keyword>
<dbReference type="RefSeq" id="XP_030763082.1">
    <property type="nucleotide sequence ID" value="XM_030907222.1"/>
</dbReference>
<dbReference type="FunFam" id="3.20.20.60:FF:000014">
    <property type="entry name" value="Citrate lyase subunit beta-like protein"/>
    <property type="match status" value="1"/>
</dbReference>
<dbReference type="GeneID" id="115887746"/>
<evidence type="ECO:0000256" key="12">
    <source>
        <dbReference type="ARBA" id="ARBA00023239"/>
    </source>
</evidence>
<comment type="cofactor">
    <cofactor evidence="1">
        <name>Mg(2+)</name>
        <dbReference type="ChEBI" id="CHEBI:18420"/>
    </cofactor>
</comment>
<feature type="binding site" evidence="25">
    <location>
        <position position="155"/>
    </location>
    <ligand>
        <name>Mg(2+)</name>
        <dbReference type="ChEBI" id="CHEBI:18420"/>
    </ligand>
</feature>
<keyword evidence="12" id="KW-0456">Lyase</keyword>
<keyword evidence="27" id="KW-1185">Reference proteome</keyword>
<evidence type="ECO:0000256" key="3">
    <source>
        <dbReference type="ARBA" id="ARBA00011233"/>
    </source>
</evidence>
<dbReference type="OrthoDB" id="1773at2759"/>
<evidence type="ECO:0000256" key="18">
    <source>
        <dbReference type="ARBA" id="ARBA00066460"/>
    </source>
</evidence>
<evidence type="ECO:0000256" key="7">
    <source>
        <dbReference type="ARBA" id="ARBA00022801"/>
    </source>
</evidence>
<dbReference type="GO" id="GO:0047777">
    <property type="term" value="F:(S)-citramalyl-CoA lyase activity"/>
    <property type="evidence" value="ECO:0007669"/>
    <property type="project" value="UniProtKB-EC"/>
</dbReference>
<dbReference type="PIRSF" id="PIRSF015582">
    <property type="entry name" value="Cit_lyase_B"/>
    <property type="match status" value="1"/>
</dbReference>
<evidence type="ECO:0000256" key="22">
    <source>
        <dbReference type="ARBA" id="ARBA00076788"/>
    </source>
</evidence>
<evidence type="ECO:0000256" key="17">
    <source>
        <dbReference type="ARBA" id="ARBA00061542"/>
    </source>
</evidence>
<evidence type="ECO:0000256" key="16">
    <source>
        <dbReference type="ARBA" id="ARBA00055540"/>
    </source>
</evidence>
<comment type="catalytic activity">
    <reaction evidence="13">
        <text>glyoxylate + acetyl-CoA + H2O = (S)-malate + CoA + H(+)</text>
        <dbReference type="Rhea" id="RHEA:18181"/>
        <dbReference type="ChEBI" id="CHEBI:15377"/>
        <dbReference type="ChEBI" id="CHEBI:15378"/>
        <dbReference type="ChEBI" id="CHEBI:15589"/>
        <dbReference type="ChEBI" id="CHEBI:36655"/>
        <dbReference type="ChEBI" id="CHEBI:57287"/>
        <dbReference type="ChEBI" id="CHEBI:57288"/>
        <dbReference type="EC" id="2.3.3.9"/>
    </reaction>
</comment>
<comment type="catalytic activity">
    <reaction evidence="14">
        <text>propanoyl-CoA + glyoxylate + H2O = 3-methylmalate + CoA + H(+)</text>
        <dbReference type="Rhea" id="RHEA:47628"/>
        <dbReference type="ChEBI" id="CHEBI:15377"/>
        <dbReference type="ChEBI" id="CHEBI:15378"/>
        <dbReference type="ChEBI" id="CHEBI:36655"/>
        <dbReference type="ChEBI" id="CHEBI:57287"/>
        <dbReference type="ChEBI" id="CHEBI:57392"/>
        <dbReference type="ChEBI" id="CHEBI:87810"/>
    </reaction>
</comment>
<evidence type="ECO:0000256" key="10">
    <source>
        <dbReference type="ARBA" id="ARBA00022990"/>
    </source>
</evidence>
<feature type="domain" description="HpcH/HpaI aldolase/citrate lyase" evidence="26">
    <location>
        <begin position="30"/>
        <end position="258"/>
    </location>
</feature>
<dbReference type="GO" id="GO:0016787">
    <property type="term" value="F:hydrolase activity"/>
    <property type="evidence" value="ECO:0007669"/>
    <property type="project" value="UniProtKB-KW"/>
</dbReference>
<evidence type="ECO:0000256" key="8">
    <source>
        <dbReference type="ARBA" id="ARBA00022842"/>
    </source>
</evidence>
<evidence type="ECO:0000256" key="5">
    <source>
        <dbReference type="ARBA" id="ARBA00022679"/>
    </source>
</evidence>
<evidence type="ECO:0000256" key="21">
    <source>
        <dbReference type="ARBA" id="ARBA00076231"/>
    </source>
</evidence>
<name>A0A6J2YI49_SITOR</name>
<accession>A0A6J2YI49</accession>
<feature type="binding site" evidence="24">
    <location>
        <position position="94"/>
    </location>
    <ligand>
        <name>substrate</name>
    </ligand>
</feature>
<feature type="binding site" evidence="24">
    <location>
        <position position="155"/>
    </location>
    <ligand>
        <name>substrate</name>
    </ligand>
</feature>
<evidence type="ECO:0000256" key="24">
    <source>
        <dbReference type="PIRSR" id="PIRSR015582-1"/>
    </source>
</evidence>
<proteinExistence type="inferred from homology"/>
<comment type="catalytic activity">
    <reaction evidence="15">
        <text>(3S)-citramalyl-CoA = pyruvate + acetyl-CoA</text>
        <dbReference type="Rhea" id="RHEA:22612"/>
        <dbReference type="ChEBI" id="CHEBI:15361"/>
        <dbReference type="ChEBI" id="CHEBI:57288"/>
        <dbReference type="ChEBI" id="CHEBI:58668"/>
        <dbReference type="EC" id="4.1.3.25"/>
    </reaction>
</comment>
<keyword evidence="10" id="KW-0007">Acetylation</keyword>
<evidence type="ECO:0000259" key="26">
    <source>
        <dbReference type="Pfam" id="PF03328"/>
    </source>
</evidence>
<keyword evidence="8 25" id="KW-0460">Magnesium</keyword>
<evidence type="ECO:0000256" key="23">
    <source>
        <dbReference type="ARBA" id="ARBA00083020"/>
    </source>
</evidence>
<evidence type="ECO:0000313" key="27">
    <source>
        <dbReference type="Proteomes" id="UP000504635"/>
    </source>
</evidence>
<dbReference type="GO" id="GO:0005739">
    <property type="term" value="C:mitochondrion"/>
    <property type="evidence" value="ECO:0007669"/>
    <property type="project" value="UniProtKB-SubCell"/>
</dbReference>
<dbReference type="Gene3D" id="3.20.20.60">
    <property type="entry name" value="Phosphoenolpyruvate-binding domains"/>
    <property type="match status" value="1"/>
</dbReference>
<dbReference type="GO" id="GO:0106064">
    <property type="term" value="P:regulation of cobalamin metabolic process"/>
    <property type="evidence" value="ECO:0007669"/>
    <property type="project" value="UniProtKB-ARBA"/>
</dbReference>
<gene>
    <name evidence="28" type="primary">LOC115887746</name>
</gene>
<keyword evidence="9" id="KW-0809">Transit peptide</keyword>
<dbReference type="Pfam" id="PF03328">
    <property type="entry name" value="HpcH_HpaI"/>
    <property type="match status" value="1"/>
</dbReference>
<evidence type="ECO:0000256" key="6">
    <source>
        <dbReference type="ARBA" id="ARBA00022723"/>
    </source>
</evidence>
<evidence type="ECO:0000256" key="13">
    <source>
        <dbReference type="ARBA" id="ARBA00047918"/>
    </source>
</evidence>
<dbReference type="InParanoid" id="A0A6J2YI49"/>
<protein>
    <recommendedName>
        <fullName evidence="20">Citramalyl-CoA lyase, mitochondrial</fullName>
        <ecNumber evidence="4">2.3.3.9</ecNumber>
        <ecNumber evidence="18">3.1.2.30</ecNumber>
        <ecNumber evidence="19">4.1.3.25</ecNumber>
    </recommendedName>
    <alternativeName>
        <fullName evidence="22">(3S)-malyl-CoA thioesterase</fullName>
    </alternativeName>
    <alternativeName>
        <fullName evidence="23">Beta-methylmalate synthase</fullName>
    </alternativeName>
    <alternativeName>
        <fullName evidence="21">Malate synthase</fullName>
    </alternativeName>
</protein>
<dbReference type="KEGG" id="soy:115887746"/>
<dbReference type="InterPro" id="IPR040186">
    <property type="entry name" value="Citramalyl-CoA_lyase"/>
</dbReference>
<dbReference type="InterPro" id="IPR040442">
    <property type="entry name" value="Pyrv_kinase-like_dom_sf"/>
</dbReference>
<evidence type="ECO:0000256" key="2">
    <source>
        <dbReference type="ARBA" id="ARBA00004173"/>
    </source>
</evidence>
<dbReference type="InterPro" id="IPR011206">
    <property type="entry name" value="Citrate_lyase_beta/mcl1/mcl2"/>
</dbReference>
<comment type="function">
    <text evidence="16">Mitochondrial citramalyl-CoA lyase indirectly involved in the vitamin B12 metabolism. Converts citramalyl-CoA into acetyl-CoA and pyruvate in the C5-dicarboxylate catabolism pathway. The C5-dicarboxylate catabolism pathway is required to detoxify itaconate, a vitamin B12-poisoning metabolite. Also acts as a malate synthase in vitro, converting glyoxylate and acetyl-CoA to malate. Also displays malyl-CoA thioesterase activity. Also acts as a beta-methylmalate synthase in vitro, by mediating conversion of glyoxylate and propionyl-CoA to beta-methylmalate. Also has very weak citramalate synthase activity in vitro.</text>
</comment>
<dbReference type="EC" id="3.1.2.30" evidence="18"/>
<dbReference type="Proteomes" id="UP000504635">
    <property type="component" value="Unplaced"/>
</dbReference>
<sequence>MLVSFVKFRTIPRFLNINKIIVRKYNVPRRALMYVPGDDPKKISKSLTLDVDCIALDCEDGVAVNKKREARETIRSFLDKGKPSKDRDYDFGVRINAFDTEYWQEDLESCLTAINLPDTILIPKVETADTIKQFSEEVKQRIKSDKKINVIIYIESARAFLNIVDICKTAEGLSKTSNIQPVSLVFGSDDFCANIGATRTESSIEILYARQKLVLVAKAFNLQAIDMVYIKYKDLEGLKKQCEEGMKMGYTGKQVIHPGQVPIVQEAFLPSASQIEWASGLLQSFEKHQKDGKGAFTYKGSMIDMPTMRQAENVIKLANLKKT</sequence>
<evidence type="ECO:0000256" key="4">
    <source>
        <dbReference type="ARBA" id="ARBA00012636"/>
    </source>
</evidence>
<dbReference type="PANTHER" id="PTHR11105:SF0">
    <property type="entry name" value="CITRAMALYL-COA LYASE, MITOCHONDRIAL"/>
    <property type="match status" value="1"/>
</dbReference>
<evidence type="ECO:0000256" key="1">
    <source>
        <dbReference type="ARBA" id="ARBA00001946"/>
    </source>
</evidence>
<dbReference type="EC" id="2.3.3.9" evidence="4"/>
<dbReference type="PANTHER" id="PTHR11105">
    <property type="entry name" value="CITRATE LYASE SUBUNIT BETA-RELATED"/>
    <property type="match status" value="1"/>
</dbReference>
<evidence type="ECO:0000256" key="14">
    <source>
        <dbReference type="ARBA" id="ARBA00051623"/>
    </source>
</evidence>
<keyword evidence="11" id="KW-0496">Mitochondrion</keyword>
<evidence type="ECO:0000256" key="9">
    <source>
        <dbReference type="ARBA" id="ARBA00022946"/>
    </source>
</evidence>
<keyword evidence="5" id="KW-0808">Transferase</keyword>
<dbReference type="EC" id="4.1.3.25" evidence="19"/>
<dbReference type="AlphaFoldDB" id="A0A6J2YI49"/>
<dbReference type="InterPro" id="IPR015813">
    <property type="entry name" value="Pyrv/PenolPyrv_kinase-like_dom"/>
</dbReference>
<keyword evidence="6 25" id="KW-0479">Metal-binding</keyword>
<evidence type="ECO:0000313" key="28">
    <source>
        <dbReference type="RefSeq" id="XP_030763082.1"/>
    </source>
</evidence>